<proteinExistence type="predicted"/>
<keyword evidence="2" id="KW-0732">Signal</keyword>
<dbReference type="Proteomes" id="UP000095300">
    <property type="component" value="Unassembled WGS sequence"/>
</dbReference>
<dbReference type="PANTHER" id="PTHR31927">
    <property type="entry name" value="FI07246P-RELATED-RELATED"/>
    <property type="match status" value="1"/>
</dbReference>
<keyword evidence="5" id="KW-1185">Reference proteome</keyword>
<dbReference type="KEGG" id="scac:106081819"/>
<dbReference type="OrthoDB" id="8007215at2759"/>
<organism evidence="4 5">
    <name type="scientific">Stomoxys calcitrans</name>
    <name type="common">Stable fly</name>
    <name type="synonym">Conops calcitrans</name>
    <dbReference type="NCBI Taxonomy" id="35570"/>
    <lineage>
        <taxon>Eukaryota</taxon>
        <taxon>Metazoa</taxon>
        <taxon>Ecdysozoa</taxon>
        <taxon>Arthropoda</taxon>
        <taxon>Hexapoda</taxon>
        <taxon>Insecta</taxon>
        <taxon>Pterygota</taxon>
        <taxon>Neoptera</taxon>
        <taxon>Endopterygota</taxon>
        <taxon>Diptera</taxon>
        <taxon>Brachycera</taxon>
        <taxon>Muscomorpha</taxon>
        <taxon>Muscoidea</taxon>
        <taxon>Muscidae</taxon>
        <taxon>Stomoxys</taxon>
    </lineage>
</organism>
<dbReference type="EnsemblMetazoa" id="SCAU013403-RA">
    <property type="protein sequence ID" value="SCAU013403-PA"/>
    <property type="gene ID" value="SCAU013403"/>
</dbReference>
<evidence type="ECO:0000256" key="1">
    <source>
        <dbReference type="SAM" id="MobiDB-lite"/>
    </source>
</evidence>
<dbReference type="SMART" id="SM00690">
    <property type="entry name" value="DM5"/>
    <property type="match status" value="1"/>
</dbReference>
<evidence type="ECO:0000259" key="3">
    <source>
        <dbReference type="SMART" id="SM00690"/>
    </source>
</evidence>
<gene>
    <name evidence="4" type="primary">106081819</name>
</gene>
<reference evidence="4" key="1">
    <citation type="submission" date="2020-05" db="UniProtKB">
        <authorList>
            <consortium name="EnsemblMetazoa"/>
        </authorList>
    </citation>
    <scope>IDENTIFICATION</scope>
    <source>
        <strain evidence="4">USDA</strain>
    </source>
</reference>
<dbReference type="GO" id="GO:0040003">
    <property type="term" value="P:chitin-based cuticle development"/>
    <property type="evidence" value="ECO:0007669"/>
    <property type="project" value="TreeGrafter"/>
</dbReference>
<feature type="region of interest" description="Disordered" evidence="1">
    <location>
        <begin position="93"/>
        <end position="163"/>
    </location>
</feature>
<dbReference type="STRING" id="35570.A0A1I8Q301"/>
<feature type="signal peptide" evidence="2">
    <location>
        <begin position="1"/>
        <end position="15"/>
    </location>
</feature>
<dbReference type="InterPro" id="IPR004145">
    <property type="entry name" value="DUF243"/>
</dbReference>
<dbReference type="Pfam" id="PF03103">
    <property type="entry name" value="DUF243"/>
    <property type="match status" value="1"/>
</dbReference>
<dbReference type="VEuPathDB" id="VectorBase:SCAU013403"/>
<sequence length="334" mass="33450">MRAFIVLCLLAIASAQSGYNYQKGVGAGSHGGNGQIGGFGGIGSGGGFGGSGSSNGFGGKGSGSGSGGAFNHGSGSDTAPFFDVLHSDSSLGDSGSSGPSFGASSSSPVFSTSASNPSFGVSSSSPSFSGSGSSRPGFGSASGPSSGSSDDLQGSSSFDAGEAEGPVEKQFITYTAEDQDFVDPQATEQFANSVKQGLRVVFIKGPDNSGLENAAIALAKQASDQQTDVYVLNKQADLAALANKLNAENSNSNNKPDVHFVKYRTPEDAANAQKTIQAEYDALGGKSEHIDGGVASSLNFASQAPVASAGQRGSFGAATSPSYLPASIFRRYRF</sequence>
<accession>A0A1I8Q301</accession>
<evidence type="ECO:0000313" key="5">
    <source>
        <dbReference type="Proteomes" id="UP000095300"/>
    </source>
</evidence>
<feature type="compositionally biased region" description="Low complexity" evidence="1">
    <location>
        <begin position="93"/>
        <end position="158"/>
    </location>
</feature>
<name>A0A1I8Q301_STOCA</name>
<dbReference type="AlphaFoldDB" id="A0A1I8Q301"/>
<feature type="domain" description="DUF243" evidence="3">
    <location>
        <begin position="165"/>
        <end position="266"/>
    </location>
</feature>
<protein>
    <recommendedName>
        <fullName evidence="3">DUF243 domain-containing protein</fullName>
    </recommendedName>
</protein>
<dbReference type="GO" id="GO:0008010">
    <property type="term" value="F:structural constituent of chitin-based larval cuticle"/>
    <property type="evidence" value="ECO:0007669"/>
    <property type="project" value="TreeGrafter"/>
</dbReference>
<evidence type="ECO:0000313" key="4">
    <source>
        <dbReference type="EnsemblMetazoa" id="SCAU013403-PA"/>
    </source>
</evidence>
<dbReference type="PANTHER" id="PTHR31927:SF2">
    <property type="entry name" value="FI07246P-RELATED"/>
    <property type="match status" value="1"/>
</dbReference>
<feature type="chain" id="PRO_5013289225" description="DUF243 domain-containing protein" evidence="2">
    <location>
        <begin position="16"/>
        <end position="334"/>
    </location>
</feature>
<dbReference type="GO" id="GO:0062129">
    <property type="term" value="C:chitin-based extracellular matrix"/>
    <property type="evidence" value="ECO:0007669"/>
    <property type="project" value="TreeGrafter"/>
</dbReference>
<evidence type="ECO:0000256" key="2">
    <source>
        <dbReference type="SAM" id="SignalP"/>
    </source>
</evidence>